<evidence type="ECO:0000256" key="10">
    <source>
        <dbReference type="ARBA" id="ARBA00038276"/>
    </source>
</evidence>
<evidence type="ECO:0000256" key="7">
    <source>
        <dbReference type="ARBA" id="ARBA00022840"/>
    </source>
</evidence>
<evidence type="ECO:0000313" key="14">
    <source>
        <dbReference type="EMBL" id="AEF95816.1"/>
    </source>
</evidence>
<evidence type="ECO:0000256" key="12">
    <source>
        <dbReference type="ARBA" id="ARBA00048696"/>
    </source>
</evidence>
<dbReference type="InterPro" id="IPR002934">
    <property type="entry name" value="Polymerase_NTP_transf_dom"/>
</dbReference>
<evidence type="ECO:0000256" key="3">
    <source>
        <dbReference type="ARBA" id="ARBA00022679"/>
    </source>
</evidence>
<dbReference type="GO" id="GO:0070733">
    <property type="term" value="F:AMPylase activity"/>
    <property type="evidence" value="ECO:0007669"/>
    <property type="project" value="UniProtKB-EC"/>
</dbReference>
<dbReference type="EC" id="2.7.7.108" evidence="9"/>
<proteinExistence type="inferred from homology"/>
<keyword evidence="8" id="KW-0460">Magnesium</keyword>
<dbReference type="CDD" id="cd05403">
    <property type="entry name" value="NT_KNTase_like"/>
    <property type="match status" value="1"/>
</dbReference>
<dbReference type="Proteomes" id="UP000009227">
    <property type="component" value="Chromosome"/>
</dbReference>
<dbReference type="GeneID" id="10643095"/>
<keyword evidence="5" id="KW-0479">Metal-binding</keyword>
<keyword evidence="3" id="KW-0808">Transferase</keyword>
<evidence type="ECO:0000256" key="6">
    <source>
        <dbReference type="ARBA" id="ARBA00022741"/>
    </source>
</evidence>
<dbReference type="GO" id="GO:0005524">
    <property type="term" value="F:ATP binding"/>
    <property type="evidence" value="ECO:0007669"/>
    <property type="project" value="UniProtKB-KW"/>
</dbReference>
<dbReference type="Gene3D" id="3.30.460.10">
    <property type="entry name" value="Beta Polymerase, domain 2"/>
    <property type="match status" value="1"/>
</dbReference>
<keyword evidence="15" id="KW-1185">Reference proteome</keyword>
<comment type="cofactor">
    <cofactor evidence="1">
        <name>Mg(2+)</name>
        <dbReference type="ChEBI" id="CHEBI:18420"/>
    </cofactor>
</comment>
<evidence type="ECO:0000259" key="13">
    <source>
        <dbReference type="Pfam" id="PF01909"/>
    </source>
</evidence>
<keyword evidence="4" id="KW-0548">Nucleotidyltransferase</keyword>
<dbReference type="SUPFAM" id="SSF81301">
    <property type="entry name" value="Nucleotidyltransferase"/>
    <property type="match status" value="1"/>
</dbReference>
<evidence type="ECO:0000256" key="4">
    <source>
        <dbReference type="ARBA" id="ARBA00022695"/>
    </source>
</evidence>
<feature type="domain" description="Polymerase nucleotidyl transferase" evidence="13">
    <location>
        <begin position="13"/>
        <end position="97"/>
    </location>
</feature>
<evidence type="ECO:0000256" key="9">
    <source>
        <dbReference type="ARBA" id="ARBA00034531"/>
    </source>
</evidence>
<evidence type="ECO:0000256" key="8">
    <source>
        <dbReference type="ARBA" id="ARBA00022842"/>
    </source>
</evidence>
<organism evidence="15">
    <name type="scientific">Methanotorris igneus (strain DSM 5666 / JCM 11834 / Kol 5)</name>
    <dbReference type="NCBI Taxonomy" id="880724"/>
    <lineage>
        <taxon>Archaea</taxon>
        <taxon>Methanobacteriati</taxon>
        <taxon>Methanobacteriota</taxon>
        <taxon>Methanomada group</taxon>
        <taxon>Methanococci</taxon>
        <taxon>Methanococcales</taxon>
        <taxon>Methanocaldococcaceae</taxon>
        <taxon>Methanotorris</taxon>
    </lineage>
</organism>
<dbReference type="OrthoDB" id="64953at2157"/>
<comment type="similarity">
    <text evidence="10">Belongs to the MntA antitoxin family.</text>
</comment>
<dbReference type="KEGG" id="mig:Metig_0260"/>
<accession>F6BAC6</accession>
<dbReference type="HOGENOM" id="CLU_130257_10_3_2"/>
<sequence length="97" mass="11431">MKTLNEIKKILLEHKQELKEKYKVKSIAIFGSYARGEQTEKSDIDILVEFYEPIGLKIVDLRDYLEEILNIKVDLITKNSIQNPYIKKSIEEDLIYV</sequence>
<dbReference type="GO" id="GO:0046872">
    <property type="term" value="F:metal ion binding"/>
    <property type="evidence" value="ECO:0007669"/>
    <property type="project" value="UniProtKB-KW"/>
</dbReference>
<keyword evidence="7" id="KW-0067">ATP-binding</keyword>
<dbReference type="RefSeq" id="WP_013798425.1">
    <property type="nucleotide sequence ID" value="NC_015562.1"/>
</dbReference>
<evidence type="ECO:0000256" key="11">
    <source>
        <dbReference type="ARBA" id="ARBA00047518"/>
    </source>
</evidence>
<dbReference type="InterPro" id="IPR043519">
    <property type="entry name" value="NT_sf"/>
</dbReference>
<evidence type="ECO:0000256" key="2">
    <source>
        <dbReference type="ARBA" id="ARBA00022649"/>
    </source>
</evidence>
<dbReference type="PANTHER" id="PTHR33571">
    <property type="entry name" value="SSL8005 PROTEIN"/>
    <property type="match status" value="1"/>
</dbReference>
<keyword evidence="6" id="KW-0547">Nucleotide-binding</keyword>
<dbReference type="AlphaFoldDB" id="F6BAC6"/>
<reference evidence="14 15" key="1">
    <citation type="submission" date="2011-05" db="EMBL/GenBank/DDBJ databases">
        <title>Complete sequence of Methanotorris igneus Kol 5.</title>
        <authorList>
            <consortium name="US DOE Joint Genome Institute"/>
            <person name="Lucas S."/>
            <person name="Han J."/>
            <person name="Lapidus A."/>
            <person name="Cheng J.-F."/>
            <person name="Goodwin L."/>
            <person name="Pitluck S."/>
            <person name="Peters L."/>
            <person name="Mikhailova N."/>
            <person name="Chertkov O."/>
            <person name="Han C."/>
            <person name="Tapia R."/>
            <person name="Land M."/>
            <person name="Hauser L."/>
            <person name="Kyrpides N."/>
            <person name="Ivanova N."/>
            <person name="Pagani I."/>
            <person name="Sieprawska-Lupa M."/>
            <person name="Whitman W."/>
            <person name="Woyke T."/>
        </authorList>
    </citation>
    <scope>NUCLEOTIDE SEQUENCE [LARGE SCALE GENOMIC DNA]</scope>
    <source>
        <strain evidence="15">DSM 5666 / JCM 11834 / Kol 5</strain>
    </source>
</reference>
<name>F6BAC6_METIK</name>
<keyword evidence="2" id="KW-1277">Toxin-antitoxin system</keyword>
<gene>
    <name evidence="14" type="ordered locus">Metig_0260</name>
</gene>
<evidence type="ECO:0000313" key="15">
    <source>
        <dbReference type="Proteomes" id="UP000009227"/>
    </source>
</evidence>
<protein>
    <recommendedName>
        <fullName evidence="9">protein adenylyltransferase</fullName>
        <ecNumber evidence="9">2.7.7.108</ecNumber>
    </recommendedName>
</protein>
<comment type="catalytic activity">
    <reaction evidence="12">
        <text>L-tyrosyl-[protein] + ATP = O-(5'-adenylyl)-L-tyrosyl-[protein] + diphosphate</text>
        <dbReference type="Rhea" id="RHEA:54288"/>
        <dbReference type="Rhea" id="RHEA-COMP:10136"/>
        <dbReference type="Rhea" id="RHEA-COMP:13846"/>
        <dbReference type="ChEBI" id="CHEBI:30616"/>
        <dbReference type="ChEBI" id="CHEBI:33019"/>
        <dbReference type="ChEBI" id="CHEBI:46858"/>
        <dbReference type="ChEBI" id="CHEBI:83624"/>
        <dbReference type="EC" id="2.7.7.108"/>
    </reaction>
</comment>
<evidence type="ECO:0000256" key="5">
    <source>
        <dbReference type="ARBA" id="ARBA00022723"/>
    </source>
</evidence>
<dbReference type="STRING" id="880724.Metig_0260"/>
<dbReference type="Pfam" id="PF01909">
    <property type="entry name" value="NTP_transf_2"/>
    <property type="match status" value="1"/>
</dbReference>
<comment type="catalytic activity">
    <reaction evidence="11">
        <text>O-(5'-adenylyl)-L-tyrosyl-[protein] + ATP = O-[5'-(adenylyl-(5'-&gt;3')-adenylyl)]-L-tyrosyl-[protein] + diphosphate</text>
        <dbReference type="Rhea" id="RHEA:66528"/>
        <dbReference type="Rhea" id="RHEA-COMP:13846"/>
        <dbReference type="Rhea" id="RHEA-COMP:17046"/>
        <dbReference type="ChEBI" id="CHEBI:30616"/>
        <dbReference type="ChEBI" id="CHEBI:33019"/>
        <dbReference type="ChEBI" id="CHEBI:83624"/>
        <dbReference type="ChEBI" id="CHEBI:167160"/>
    </reaction>
</comment>
<dbReference type="InterPro" id="IPR052038">
    <property type="entry name" value="Type-VII_TA_antitoxin"/>
</dbReference>
<evidence type="ECO:0000256" key="1">
    <source>
        <dbReference type="ARBA" id="ARBA00001946"/>
    </source>
</evidence>
<dbReference type="EMBL" id="CP002737">
    <property type="protein sequence ID" value="AEF95816.1"/>
    <property type="molecule type" value="Genomic_DNA"/>
</dbReference>
<dbReference type="PANTHER" id="PTHR33571:SF19">
    <property type="entry name" value="PROTEIN ADENYLYLTRANSFERASE MJ0128-RELATED"/>
    <property type="match status" value="1"/>
</dbReference>